<dbReference type="Gene3D" id="2.40.70.10">
    <property type="entry name" value="Acid Proteases"/>
    <property type="match status" value="1"/>
</dbReference>
<accession>A0A2P4YP50</accession>
<keyword evidence="1" id="KW-0548">Nucleotidyltransferase</keyword>
<gene>
    <name evidence="1" type="ORF">PHPALM_2708</name>
</gene>
<dbReference type="Gene3D" id="3.30.420.10">
    <property type="entry name" value="Ribonuclease H-like superfamily/Ribonuclease H"/>
    <property type="match status" value="1"/>
</dbReference>
<dbReference type="OrthoDB" id="141305at2759"/>
<organism evidence="1 2">
    <name type="scientific">Phytophthora palmivora</name>
    <dbReference type="NCBI Taxonomy" id="4796"/>
    <lineage>
        <taxon>Eukaryota</taxon>
        <taxon>Sar</taxon>
        <taxon>Stramenopiles</taxon>
        <taxon>Oomycota</taxon>
        <taxon>Peronosporomycetes</taxon>
        <taxon>Peronosporales</taxon>
        <taxon>Peronosporaceae</taxon>
        <taxon>Phytophthora</taxon>
    </lineage>
</organism>
<name>A0A2P4YP50_9STRA</name>
<dbReference type="InterPro" id="IPR036397">
    <property type="entry name" value="RNaseH_sf"/>
</dbReference>
<keyword evidence="1" id="KW-0808">Transferase</keyword>
<reference evidence="1 2" key="1">
    <citation type="journal article" date="2017" name="Genome Biol. Evol.">
        <title>Phytophthora megakarya and P. palmivora, closely related causal agents of cacao black pod rot, underwent increases in genome sizes and gene numbers by different mechanisms.</title>
        <authorList>
            <person name="Ali S.S."/>
            <person name="Shao J."/>
            <person name="Lary D.J."/>
            <person name="Kronmiller B."/>
            <person name="Shen D."/>
            <person name="Strem M.D."/>
            <person name="Amoako-Attah I."/>
            <person name="Akrofi A.Y."/>
            <person name="Begoude B.A."/>
            <person name="Ten Hoopen G.M."/>
            <person name="Coulibaly K."/>
            <person name="Kebe B.I."/>
            <person name="Melnick R.L."/>
            <person name="Guiltinan M.J."/>
            <person name="Tyler B.M."/>
            <person name="Meinhardt L.W."/>
            <person name="Bailey B.A."/>
        </authorList>
    </citation>
    <scope>NUCLEOTIDE SEQUENCE [LARGE SCALE GENOMIC DNA]</scope>
    <source>
        <strain evidence="2">sbr112.9</strain>
    </source>
</reference>
<keyword evidence="1" id="KW-0695">RNA-directed DNA polymerase</keyword>
<dbReference type="Proteomes" id="UP000237271">
    <property type="component" value="Unassembled WGS sequence"/>
</dbReference>
<dbReference type="InterPro" id="IPR021109">
    <property type="entry name" value="Peptidase_aspartic_dom_sf"/>
</dbReference>
<evidence type="ECO:0000313" key="2">
    <source>
        <dbReference type="Proteomes" id="UP000237271"/>
    </source>
</evidence>
<dbReference type="SUPFAM" id="SSF53098">
    <property type="entry name" value="Ribonuclease H-like"/>
    <property type="match status" value="1"/>
</dbReference>
<dbReference type="GO" id="GO:0003676">
    <property type="term" value="F:nucleic acid binding"/>
    <property type="evidence" value="ECO:0007669"/>
    <property type="project" value="InterPro"/>
</dbReference>
<sequence length="159" mass="17480">MTRADYDDTGANVSAVSSTLARKLRLKQYASRDQQIDIQGIGKDKVLTTHKALVNVTLGWEDERIRDQPHHAGVDLILGTDCVIVWIVRLSKPRIQGDSPGNLHATYPFQIIAMDHIPSVPRSHKGNTELLIFEDLFTGYVIAKASSSSNAQTVAETNG</sequence>
<keyword evidence="2" id="KW-1185">Reference proteome</keyword>
<protein>
    <submittedName>
        <fullName evidence="1">Reverse transcriptase</fullName>
    </submittedName>
</protein>
<dbReference type="GO" id="GO:0003964">
    <property type="term" value="F:RNA-directed DNA polymerase activity"/>
    <property type="evidence" value="ECO:0007669"/>
    <property type="project" value="UniProtKB-KW"/>
</dbReference>
<dbReference type="EMBL" id="NCKW01001298">
    <property type="protein sequence ID" value="POM79581.1"/>
    <property type="molecule type" value="Genomic_DNA"/>
</dbReference>
<evidence type="ECO:0000313" key="1">
    <source>
        <dbReference type="EMBL" id="POM79581.1"/>
    </source>
</evidence>
<dbReference type="AlphaFoldDB" id="A0A2P4YP50"/>
<dbReference type="InterPro" id="IPR012337">
    <property type="entry name" value="RNaseH-like_sf"/>
</dbReference>
<proteinExistence type="predicted"/>
<comment type="caution">
    <text evidence="1">The sequence shown here is derived from an EMBL/GenBank/DDBJ whole genome shotgun (WGS) entry which is preliminary data.</text>
</comment>